<organism evidence="6 7">
    <name type="scientific">Mesorhizobium qingshengii</name>
    <dbReference type="NCBI Taxonomy" id="1165689"/>
    <lineage>
        <taxon>Bacteria</taxon>
        <taxon>Pseudomonadati</taxon>
        <taxon>Pseudomonadota</taxon>
        <taxon>Alphaproteobacteria</taxon>
        <taxon>Hyphomicrobiales</taxon>
        <taxon>Phyllobacteriaceae</taxon>
        <taxon>Mesorhizobium</taxon>
    </lineage>
</organism>
<dbReference type="SUPFAM" id="SSF103473">
    <property type="entry name" value="MFS general substrate transporter"/>
    <property type="match status" value="1"/>
</dbReference>
<feature type="transmembrane region" description="Helical" evidence="4">
    <location>
        <begin position="289"/>
        <end position="310"/>
    </location>
</feature>
<feature type="transmembrane region" description="Helical" evidence="4">
    <location>
        <begin position="224"/>
        <end position="242"/>
    </location>
</feature>
<dbReference type="CDD" id="cd17355">
    <property type="entry name" value="MFS_YcxA_like"/>
    <property type="match status" value="1"/>
</dbReference>
<dbReference type="InterPro" id="IPR050327">
    <property type="entry name" value="Proton-linked_MCT"/>
</dbReference>
<evidence type="ECO:0000256" key="3">
    <source>
        <dbReference type="ARBA" id="ARBA00023136"/>
    </source>
</evidence>
<accession>A0ABT4R3F0</accession>
<feature type="transmembrane region" description="Helical" evidence="4">
    <location>
        <begin position="142"/>
        <end position="165"/>
    </location>
</feature>
<evidence type="ECO:0000313" key="7">
    <source>
        <dbReference type="Proteomes" id="UP001152178"/>
    </source>
</evidence>
<feature type="transmembrane region" description="Helical" evidence="4">
    <location>
        <begin position="171"/>
        <end position="191"/>
    </location>
</feature>
<feature type="transmembrane region" description="Helical" evidence="4">
    <location>
        <begin position="47"/>
        <end position="70"/>
    </location>
</feature>
<feature type="transmembrane region" description="Helical" evidence="4">
    <location>
        <begin position="345"/>
        <end position="368"/>
    </location>
</feature>
<sequence length="412" mass="43031">MPATTKNKAPPQALFVISLGFVALALAYSSRASVGLMMPIWERDLGWSRSFVSGGVALALIVMAVLAPVAGRLVDLQGSRNALTLGLAILSLGSGLMSGADSGTAFLLACGGLSAIGFGLIATHVVSTAVEQQLDRNQGLGISIATSGATAGQFLIVPLIAVMLTSLSWRWSYAALAVACAGLAVAIHWILPSGTRSVDTPATAAAPTLSLSADIKLILKNSTFHLLFWSYFICGYTTSGVIETHFLPYAALCGFAPVPSATAYGLLSAVNLAGMILVGWLTDRVNRPLLLGSIYVVRGLTFILLVNVGADYDTLLLFAIGFGLVDYATVPVTSSLVASHIGLRVMGLAFGLISAGHQIGGAIGAYLAGYLFDIYAQYTWVWWSSFWLAVLAGILAFVIRDRRPAQAALIGS</sequence>
<feature type="transmembrane region" description="Helical" evidence="4">
    <location>
        <begin position="316"/>
        <end position="338"/>
    </location>
</feature>
<dbReference type="PANTHER" id="PTHR11360">
    <property type="entry name" value="MONOCARBOXYLATE TRANSPORTER"/>
    <property type="match status" value="1"/>
</dbReference>
<feature type="transmembrane region" description="Helical" evidence="4">
    <location>
        <begin position="106"/>
        <end position="130"/>
    </location>
</feature>
<dbReference type="Pfam" id="PF07690">
    <property type="entry name" value="MFS_1"/>
    <property type="match status" value="1"/>
</dbReference>
<comment type="caution">
    <text evidence="6">The sequence shown here is derived from an EMBL/GenBank/DDBJ whole genome shotgun (WGS) entry which is preliminary data.</text>
</comment>
<feature type="transmembrane region" description="Helical" evidence="4">
    <location>
        <begin position="380"/>
        <end position="399"/>
    </location>
</feature>
<name>A0ABT4R3F0_9HYPH</name>
<dbReference type="RefSeq" id="WP_269908612.1">
    <property type="nucleotide sequence ID" value="NZ_JAPFQA010000025.1"/>
</dbReference>
<dbReference type="PANTHER" id="PTHR11360:SF284">
    <property type="entry name" value="EG:103B4.3 PROTEIN-RELATED"/>
    <property type="match status" value="1"/>
</dbReference>
<dbReference type="EMBL" id="JAPFQA010000025">
    <property type="protein sequence ID" value="MCZ8548358.1"/>
    <property type="molecule type" value="Genomic_DNA"/>
</dbReference>
<feature type="domain" description="Major facilitator superfamily (MFS) profile" evidence="5">
    <location>
        <begin position="13"/>
        <end position="404"/>
    </location>
</feature>
<dbReference type="InterPro" id="IPR036259">
    <property type="entry name" value="MFS_trans_sf"/>
</dbReference>
<keyword evidence="7" id="KW-1185">Reference proteome</keyword>
<dbReference type="InterPro" id="IPR020846">
    <property type="entry name" value="MFS_dom"/>
</dbReference>
<gene>
    <name evidence="6" type="ORF">OOJ09_29670</name>
</gene>
<keyword evidence="2 4" id="KW-1133">Transmembrane helix</keyword>
<evidence type="ECO:0000256" key="1">
    <source>
        <dbReference type="ARBA" id="ARBA00022692"/>
    </source>
</evidence>
<dbReference type="Proteomes" id="UP001152178">
    <property type="component" value="Unassembled WGS sequence"/>
</dbReference>
<protein>
    <submittedName>
        <fullName evidence="6">MFS transporter</fullName>
    </submittedName>
</protein>
<reference evidence="6" key="1">
    <citation type="submission" date="2022-11" db="EMBL/GenBank/DDBJ databases">
        <authorList>
            <person name="Coimbra C."/>
        </authorList>
    </citation>
    <scope>NUCLEOTIDE SEQUENCE</scope>
    <source>
        <strain evidence="6">Jales19</strain>
    </source>
</reference>
<evidence type="ECO:0000256" key="4">
    <source>
        <dbReference type="SAM" id="Phobius"/>
    </source>
</evidence>
<dbReference type="Gene3D" id="1.20.1250.20">
    <property type="entry name" value="MFS general substrate transporter like domains"/>
    <property type="match status" value="2"/>
</dbReference>
<dbReference type="PROSITE" id="PS50850">
    <property type="entry name" value="MFS"/>
    <property type="match status" value="1"/>
</dbReference>
<evidence type="ECO:0000313" key="6">
    <source>
        <dbReference type="EMBL" id="MCZ8548358.1"/>
    </source>
</evidence>
<keyword evidence="3 4" id="KW-0472">Membrane</keyword>
<feature type="transmembrane region" description="Helical" evidence="4">
    <location>
        <begin position="82"/>
        <end position="100"/>
    </location>
</feature>
<proteinExistence type="predicted"/>
<feature type="transmembrane region" description="Helical" evidence="4">
    <location>
        <begin position="262"/>
        <end position="282"/>
    </location>
</feature>
<dbReference type="InterPro" id="IPR011701">
    <property type="entry name" value="MFS"/>
</dbReference>
<evidence type="ECO:0000259" key="5">
    <source>
        <dbReference type="PROSITE" id="PS50850"/>
    </source>
</evidence>
<keyword evidence="1 4" id="KW-0812">Transmembrane</keyword>
<evidence type="ECO:0000256" key="2">
    <source>
        <dbReference type="ARBA" id="ARBA00022989"/>
    </source>
</evidence>